<organism evidence="7">
    <name type="scientific">marine metagenome</name>
    <dbReference type="NCBI Taxonomy" id="408172"/>
    <lineage>
        <taxon>unclassified sequences</taxon>
        <taxon>metagenomes</taxon>
        <taxon>ecological metagenomes</taxon>
    </lineage>
</organism>
<evidence type="ECO:0000256" key="3">
    <source>
        <dbReference type="ARBA" id="ARBA00022490"/>
    </source>
</evidence>
<keyword evidence="5" id="KW-0560">Oxidoreductase</keyword>
<evidence type="ECO:0000256" key="6">
    <source>
        <dbReference type="ARBA" id="ARBA00023004"/>
    </source>
</evidence>
<keyword evidence="4" id="KW-0479">Metal-binding</keyword>
<dbReference type="PANTHER" id="PTHR12588">
    <property type="entry name" value="MYOINOSITOL OXYGENASE"/>
    <property type="match status" value="1"/>
</dbReference>
<comment type="subcellular location">
    <subcellularLocation>
        <location evidence="2">Cytoplasm</location>
    </subcellularLocation>
</comment>
<accession>A0A381XR07</accession>
<dbReference type="InterPro" id="IPR007828">
    <property type="entry name" value="Inositol_oxygenase"/>
</dbReference>
<dbReference type="EMBL" id="UINC01016059">
    <property type="protein sequence ID" value="SVA67158.1"/>
    <property type="molecule type" value="Genomic_DNA"/>
</dbReference>
<dbReference type="Gene3D" id="1.10.3210.10">
    <property type="entry name" value="Hypothetical protein af1432"/>
    <property type="match status" value="1"/>
</dbReference>
<proteinExistence type="predicted"/>
<dbReference type="Pfam" id="PF05153">
    <property type="entry name" value="MIOX"/>
    <property type="match status" value="1"/>
</dbReference>
<name>A0A381XR07_9ZZZZ</name>
<evidence type="ECO:0000256" key="2">
    <source>
        <dbReference type="ARBA" id="ARBA00004496"/>
    </source>
</evidence>
<comment type="cofactor">
    <cofactor evidence="1">
        <name>Fe cation</name>
        <dbReference type="ChEBI" id="CHEBI:24875"/>
    </cofactor>
</comment>
<dbReference type="GO" id="GO:0005737">
    <property type="term" value="C:cytoplasm"/>
    <property type="evidence" value="ECO:0007669"/>
    <property type="project" value="UniProtKB-SubCell"/>
</dbReference>
<reference evidence="7" key="1">
    <citation type="submission" date="2018-05" db="EMBL/GenBank/DDBJ databases">
        <authorList>
            <person name="Lanie J.A."/>
            <person name="Ng W.-L."/>
            <person name="Kazmierczak K.M."/>
            <person name="Andrzejewski T.M."/>
            <person name="Davidsen T.M."/>
            <person name="Wayne K.J."/>
            <person name="Tettelin H."/>
            <person name="Glass J.I."/>
            <person name="Rusch D."/>
            <person name="Podicherti R."/>
            <person name="Tsui H.-C.T."/>
            <person name="Winkler M.E."/>
        </authorList>
    </citation>
    <scope>NUCLEOTIDE SEQUENCE</scope>
</reference>
<evidence type="ECO:0008006" key="8">
    <source>
        <dbReference type="Google" id="ProtNLM"/>
    </source>
</evidence>
<dbReference type="PANTHER" id="PTHR12588:SF0">
    <property type="entry name" value="INOSITOL OXYGENASE"/>
    <property type="match status" value="1"/>
</dbReference>
<dbReference type="SUPFAM" id="SSF109604">
    <property type="entry name" value="HD-domain/PDEase-like"/>
    <property type="match status" value="1"/>
</dbReference>
<keyword evidence="6" id="KW-0408">Iron</keyword>
<dbReference type="AlphaFoldDB" id="A0A381XR07"/>
<dbReference type="GO" id="GO:0050113">
    <property type="term" value="F:inositol oxygenase activity"/>
    <property type="evidence" value="ECO:0007669"/>
    <property type="project" value="InterPro"/>
</dbReference>
<evidence type="ECO:0000256" key="1">
    <source>
        <dbReference type="ARBA" id="ARBA00001962"/>
    </source>
</evidence>
<gene>
    <name evidence="7" type="ORF">METZ01_LOCUS120012</name>
</gene>
<keyword evidence="3" id="KW-0963">Cytoplasm</keyword>
<evidence type="ECO:0000256" key="4">
    <source>
        <dbReference type="ARBA" id="ARBA00022723"/>
    </source>
</evidence>
<evidence type="ECO:0000313" key="7">
    <source>
        <dbReference type="EMBL" id="SVA67158.1"/>
    </source>
</evidence>
<dbReference type="GO" id="GO:0005506">
    <property type="term" value="F:iron ion binding"/>
    <property type="evidence" value="ECO:0007669"/>
    <property type="project" value="InterPro"/>
</dbReference>
<dbReference type="GO" id="GO:0019310">
    <property type="term" value="P:inositol catabolic process"/>
    <property type="evidence" value="ECO:0007669"/>
    <property type="project" value="InterPro"/>
</dbReference>
<evidence type="ECO:0000256" key="5">
    <source>
        <dbReference type="ARBA" id="ARBA00023002"/>
    </source>
</evidence>
<protein>
    <recommendedName>
        <fullName evidence="8">Inositol oxygenase</fullName>
    </recommendedName>
</protein>
<sequence length="300" mass="35283">MTIPGKPTDPKNPLGNLEEWDDFVKERYPKPADAQSLVGTNQDKTEEQFRDYEAEARSSVRDFYRLNHTGQTLDFVRQKRDEYLKLERREMSVWEAAEFLNTLIDDSDPDTDLSQLAHLLQTSEQIRSDGHPRWFILAGFIHDLGKVLCLFGEPQWAVVGDTFPVGCAFSDKIVFPEYFDDNPDKQNAQLQTPLGIYEEGCGLDNVMLSWGHDEYIYHVTKAHMPLEAQYMLRYHSFYPWHREGEYGQFTNERDRGMLKWVLEFNRYDLYTKSHEAPDVDALRPYYEDLIAEFFPAKLRW</sequence>